<organism evidence="4 5">
    <name type="scientific">Heracleum sosnowskyi</name>
    <dbReference type="NCBI Taxonomy" id="360622"/>
    <lineage>
        <taxon>Eukaryota</taxon>
        <taxon>Viridiplantae</taxon>
        <taxon>Streptophyta</taxon>
        <taxon>Embryophyta</taxon>
        <taxon>Tracheophyta</taxon>
        <taxon>Spermatophyta</taxon>
        <taxon>Magnoliopsida</taxon>
        <taxon>eudicotyledons</taxon>
        <taxon>Gunneridae</taxon>
        <taxon>Pentapetalae</taxon>
        <taxon>asterids</taxon>
        <taxon>campanulids</taxon>
        <taxon>Apiales</taxon>
        <taxon>Apiaceae</taxon>
        <taxon>Apioideae</taxon>
        <taxon>apioid superclade</taxon>
        <taxon>Tordylieae</taxon>
        <taxon>Tordyliinae</taxon>
        <taxon>Heracleum</taxon>
    </lineage>
</organism>
<evidence type="ECO:0000256" key="1">
    <source>
        <dbReference type="ARBA" id="ARBA00007626"/>
    </source>
</evidence>
<evidence type="ECO:0000256" key="3">
    <source>
        <dbReference type="PROSITE-ProRule" id="PRU00708"/>
    </source>
</evidence>
<dbReference type="GO" id="GO:0003729">
    <property type="term" value="F:mRNA binding"/>
    <property type="evidence" value="ECO:0007669"/>
    <property type="project" value="TreeGrafter"/>
</dbReference>
<dbReference type="NCBIfam" id="TIGR00756">
    <property type="entry name" value="PPR"/>
    <property type="match status" value="10"/>
</dbReference>
<feature type="repeat" description="PPR" evidence="3">
    <location>
        <begin position="446"/>
        <end position="480"/>
    </location>
</feature>
<protein>
    <submittedName>
        <fullName evidence="4">Tetratricopeptide-like helical domain-containing protein</fullName>
    </submittedName>
</protein>
<dbReference type="EMBL" id="JAUIZM010000005">
    <property type="protein sequence ID" value="KAK1386128.1"/>
    <property type="molecule type" value="Genomic_DNA"/>
</dbReference>
<feature type="repeat" description="PPR" evidence="3">
    <location>
        <begin position="306"/>
        <end position="340"/>
    </location>
</feature>
<gene>
    <name evidence="4" type="ORF">POM88_023863</name>
</gene>
<sequence length="515" mass="58535">MTFISVSSRLLSFLLRRRIGTSSCFQSLSIGVVHFHVNDNISKPNSIPHSTHSIPSPHIKLQQYLVQKSKSGFDNLDDALAVFDKMLKLRPLPYDFHFNQLLTALVKMKQYQVAVSLFQEMSSRKIDVDIITFNIAINCCCHSNRVDYAFSLLLSAFKRGFVPDVFTYTTLIRGLLSQHKSAEARLFFTNLIKLNELQPNVVTYSTMINGLCKTGHTEMAIWLFRFMEKSDCKPNTVTYNTVIDSICQHGLVDDALILQSEMMEKGILPDVWTYSPLIRVLCKLNRWEELSLLLEQMIEDMNISPNVHTFTILVDAYAKSGKLDDAKQIIKIMNGRGEYPDIVTYNSLMQAYCSQGQMDEAMVLYRNMECEGLSPTVVTHNILLHGLCQLGKTMEALAFFYKIQELGHKPDIIIYQTLFGGLCKSNYVDKALSFFQTMECNGLIPESKTYNIIICGCLWNKKYNEASKLVHKMVDCGFSADAITTSLLQQILTKVQDPTLLAMHQKCLQSGNYEQ</sequence>
<dbReference type="InterPro" id="IPR002885">
    <property type="entry name" value="PPR_rpt"/>
</dbReference>
<dbReference type="PANTHER" id="PTHR47933:SF2">
    <property type="entry name" value="PPR CONTAINING PLANT-LIKE PROTEIN"/>
    <property type="match status" value="1"/>
</dbReference>
<dbReference type="Pfam" id="PF01535">
    <property type="entry name" value="PPR"/>
    <property type="match status" value="1"/>
</dbReference>
<dbReference type="Gene3D" id="1.25.40.10">
    <property type="entry name" value="Tetratricopeptide repeat domain"/>
    <property type="match status" value="4"/>
</dbReference>
<dbReference type="AlphaFoldDB" id="A0AAD8IK87"/>
<dbReference type="InterPro" id="IPR011990">
    <property type="entry name" value="TPR-like_helical_dom_sf"/>
</dbReference>
<feature type="repeat" description="PPR" evidence="3">
    <location>
        <begin position="411"/>
        <end position="445"/>
    </location>
</feature>
<accession>A0AAD8IK87</accession>
<name>A0AAD8IK87_9APIA</name>
<feature type="repeat" description="PPR" evidence="3">
    <location>
        <begin position="376"/>
        <end position="410"/>
    </location>
</feature>
<reference evidence="4" key="2">
    <citation type="submission" date="2023-05" db="EMBL/GenBank/DDBJ databases">
        <authorList>
            <person name="Schelkunov M.I."/>
        </authorList>
    </citation>
    <scope>NUCLEOTIDE SEQUENCE</scope>
    <source>
        <strain evidence="4">Hsosn_3</strain>
        <tissue evidence="4">Leaf</tissue>
    </source>
</reference>
<dbReference type="Proteomes" id="UP001237642">
    <property type="component" value="Unassembled WGS sequence"/>
</dbReference>
<evidence type="ECO:0000313" key="4">
    <source>
        <dbReference type="EMBL" id="KAK1386128.1"/>
    </source>
</evidence>
<dbReference type="InterPro" id="IPR051240">
    <property type="entry name" value="Mito_RNA-Proc/Resp"/>
</dbReference>
<feature type="repeat" description="PPR" evidence="3">
    <location>
        <begin position="270"/>
        <end position="305"/>
    </location>
</feature>
<keyword evidence="2" id="KW-0677">Repeat</keyword>
<feature type="repeat" description="PPR" evidence="3">
    <location>
        <begin position="200"/>
        <end position="234"/>
    </location>
</feature>
<reference evidence="4" key="1">
    <citation type="submission" date="2023-02" db="EMBL/GenBank/DDBJ databases">
        <title>Genome of toxic invasive species Heracleum sosnowskyi carries increased number of genes despite the absence of recent whole-genome duplications.</title>
        <authorList>
            <person name="Schelkunov M."/>
            <person name="Shtratnikova V."/>
            <person name="Makarenko M."/>
            <person name="Klepikova A."/>
            <person name="Omelchenko D."/>
            <person name="Novikova G."/>
            <person name="Obukhova E."/>
            <person name="Bogdanov V."/>
            <person name="Penin A."/>
            <person name="Logacheva M."/>
        </authorList>
    </citation>
    <scope>NUCLEOTIDE SEQUENCE</scope>
    <source>
        <strain evidence="4">Hsosn_3</strain>
        <tissue evidence="4">Leaf</tissue>
    </source>
</reference>
<comment type="similarity">
    <text evidence="1">Belongs to the PPR family. P subfamily.</text>
</comment>
<dbReference type="PANTHER" id="PTHR47933">
    <property type="entry name" value="PENTATRICOPEPTIDE REPEAT-CONTAINING PROTEIN 1, MITOCHONDRIAL"/>
    <property type="match status" value="1"/>
</dbReference>
<proteinExistence type="inferred from homology"/>
<dbReference type="Pfam" id="PF12854">
    <property type="entry name" value="PPR_1"/>
    <property type="match status" value="2"/>
</dbReference>
<feature type="repeat" description="PPR" evidence="3">
    <location>
        <begin position="129"/>
        <end position="163"/>
    </location>
</feature>
<dbReference type="SUPFAM" id="SSF48452">
    <property type="entry name" value="TPR-like"/>
    <property type="match status" value="1"/>
</dbReference>
<comment type="caution">
    <text evidence="4">The sequence shown here is derived from an EMBL/GenBank/DDBJ whole genome shotgun (WGS) entry which is preliminary data.</text>
</comment>
<dbReference type="PROSITE" id="PS51375">
    <property type="entry name" value="PPR"/>
    <property type="match status" value="9"/>
</dbReference>
<feature type="repeat" description="PPR" evidence="3">
    <location>
        <begin position="235"/>
        <end position="269"/>
    </location>
</feature>
<feature type="repeat" description="PPR" evidence="3">
    <location>
        <begin position="341"/>
        <end position="375"/>
    </location>
</feature>
<evidence type="ECO:0000313" key="5">
    <source>
        <dbReference type="Proteomes" id="UP001237642"/>
    </source>
</evidence>
<evidence type="ECO:0000256" key="2">
    <source>
        <dbReference type="ARBA" id="ARBA00022737"/>
    </source>
</evidence>
<dbReference type="Pfam" id="PF13041">
    <property type="entry name" value="PPR_2"/>
    <property type="match status" value="4"/>
</dbReference>
<keyword evidence="5" id="KW-1185">Reference proteome</keyword>